<keyword evidence="1" id="KW-0732">Signal</keyword>
<evidence type="ECO:0008006" key="3">
    <source>
        <dbReference type="Google" id="ProtNLM"/>
    </source>
</evidence>
<sequence>MRRNLAVLILVTLLANSLNGLPIVRGHKGRCLQSKNESVLLYTVLGQASQTYYKMLDLMVAAFLNTTLHPVHVMVLAHESWRQPMLNMGFRHQVVLVNDSTYLDGKGEMFRKPMAPALKMRVFDLFPSIFKYDIVIFSDVDIVVNTDILSYVGPLHSQHMSVVGEGFFNDARWSVRTRDAQALSELQARHIKTFSTGFLVFRPSSRIAQIFEKAYASYTARPRGSVYEQGHLVDAVVDGIDRLSYTLTNYSRLGLHKILQTGIRGVQKYALWHAAGNNLPSEKKLDLMETVVGWGFPKRMKGLPRCGHT</sequence>
<gene>
    <name evidence="2" type="ORF">EGYM00163_LOCUS36546</name>
</gene>
<reference evidence="2" key="1">
    <citation type="submission" date="2021-01" db="EMBL/GenBank/DDBJ databases">
        <authorList>
            <person name="Corre E."/>
            <person name="Pelletier E."/>
            <person name="Niang G."/>
            <person name="Scheremetjew M."/>
            <person name="Finn R."/>
            <person name="Kale V."/>
            <person name="Holt S."/>
            <person name="Cochrane G."/>
            <person name="Meng A."/>
            <person name="Brown T."/>
            <person name="Cohen L."/>
        </authorList>
    </citation>
    <scope>NUCLEOTIDE SEQUENCE</scope>
    <source>
        <strain evidence="2">CCMP1594</strain>
    </source>
</reference>
<dbReference type="Gene3D" id="3.90.550.10">
    <property type="entry name" value="Spore Coat Polysaccharide Biosynthesis Protein SpsA, Chain A"/>
    <property type="match status" value="1"/>
</dbReference>
<evidence type="ECO:0000313" key="2">
    <source>
        <dbReference type="EMBL" id="CAE0825300.1"/>
    </source>
</evidence>
<feature type="signal peptide" evidence="1">
    <location>
        <begin position="1"/>
        <end position="20"/>
    </location>
</feature>
<dbReference type="SUPFAM" id="SSF53448">
    <property type="entry name" value="Nucleotide-diphospho-sugar transferases"/>
    <property type="match status" value="1"/>
</dbReference>
<evidence type="ECO:0000256" key="1">
    <source>
        <dbReference type="SAM" id="SignalP"/>
    </source>
</evidence>
<proteinExistence type="predicted"/>
<protein>
    <recommendedName>
        <fullName evidence="3">Nucleotide-diphospho-sugar transferase domain-containing protein</fullName>
    </recommendedName>
</protein>
<accession>A0A7S4G4W6</accession>
<name>A0A7S4G4W6_9EUGL</name>
<dbReference type="InterPro" id="IPR029044">
    <property type="entry name" value="Nucleotide-diphossugar_trans"/>
</dbReference>
<organism evidence="2">
    <name type="scientific">Eutreptiella gymnastica</name>
    <dbReference type="NCBI Taxonomy" id="73025"/>
    <lineage>
        <taxon>Eukaryota</taxon>
        <taxon>Discoba</taxon>
        <taxon>Euglenozoa</taxon>
        <taxon>Euglenida</taxon>
        <taxon>Spirocuta</taxon>
        <taxon>Euglenophyceae</taxon>
        <taxon>Eutreptiales</taxon>
        <taxon>Eutreptiaceae</taxon>
        <taxon>Eutreptiella</taxon>
    </lineage>
</organism>
<feature type="chain" id="PRO_5030638506" description="Nucleotide-diphospho-sugar transferase domain-containing protein" evidence="1">
    <location>
        <begin position="21"/>
        <end position="309"/>
    </location>
</feature>
<dbReference type="AlphaFoldDB" id="A0A7S4G4W6"/>
<dbReference type="EMBL" id="HBJA01105786">
    <property type="protein sequence ID" value="CAE0825300.1"/>
    <property type="molecule type" value="Transcribed_RNA"/>
</dbReference>